<keyword evidence="2" id="KW-1185">Reference proteome</keyword>
<gene>
    <name evidence="1" type="ORF">O6P43_011180</name>
</gene>
<dbReference type="Proteomes" id="UP001163823">
    <property type="component" value="Chromosome 4"/>
</dbReference>
<comment type="caution">
    <text evidence="1">The sequence shown here is derived from an EMBL/GenBank/DDBJ whole genome shotgun (WGS) entry which is preliminary data.</text>
</comment>
<reference evidence="1" key="1">
    <citation type="journal article" date="2023" name="Science">
        <title>Elucidation of the pathway for biosynthesis of saponin adjuvants from the soapbark tree.</title>
        <authorList>
            <person name="Reed J."/>
            <person name="Orme A."/>
            <person name="El-Demerdash A."/>
            <person name="Owen C."/>
            <person name="Martin L.B.B."/>
            <person name="Misra R.C."/>
            <person name="Kikuchi S."/>
            <person name="Rejzek M."/>
            <person name="Martin A.C."/>
            <person name="Harkess A."/>
            <person name="Leebens-Mack J."/>
            <person name="Louveau T."/>
            <person name="Stephenson M.J."/>
            <person name="Osbourn A."/>
        </authorList>
    </citation>
    <scope>NUCLEOTIDE SEQUENCE</scope>
    <source>
        <strain evidence="1">S10</strain>
    </source>
</reference>
<evidence type="ECO:0000313" key="2">
    <source>
        <dbReference type="Proteomes" id="UP001163823"/>
    </source>
</evidence>
<dbReference type="EMBL" id="JARAOO010000004">
    <property type="protein sequence ID" value="KAJ7973444.1"/>
    <property type="molecule type" value="Genomic_DNA"/>
</dbReference>
<name>A0AAD7Q230_QUISA</name>
<organism evidence="1 2">
    <name type="scientific">Quillaja saponaria</name>
    <name type="common">Soap bark tree</name>
    <dbReference type="NCBI Taxonomy" id="32244"/>
    <lineage>
        <taxon>Eukaryota</taxon>
        <taxon>Viridiplantae</taxon>
        <taxon>Streptophyta</taxon>
        <taxon>Embryophyta</taxon>
        <taxon>Tracheophyta</taxon>
        <taxon>Spermatophyta</taxon>
        <taxon>Magnoliopsida</taxon>
        <taxon>eudicotyledons</taxon>
        <taxon>Gunneridae</taxon>
        <taxon>Pentapetalae</taxon>
        <taxon>rosids</taxon>
        <taxon>fabids</taxon>
        <taxon>Fabales</taxon>
        <taxon>Quillajaceae</taxon>
        <taxon>Quillaja</taxon>
    </lineage>
</organism>
<sequence>MALGLAPHLVFNYFSTSVSAWWNIFSFTIDFVKRPLLNEHILGTIGGKQCQQDFTAQSYILRMPKLLWLQSFNQLLHSIQSVELNGKFMLSFLFGRQ</sequence>
<accession>A0AAD7Q230</accession>
<dbReference type="AlphaFoldDB" id="A0AAD7Q230"/>
<protein>
    <submittedName>
        <fullName evidence="1">Uncharacterized protein</fullName>
    </submittedName>
</protein>
<evidence type="ECO:0000313" key="1">
    <source>
        <dbReference type="EMBL" id="KAJ7973444.1"/>
    </source>
</evidence>
<proteinExistence type="predicted"/>
<dbReference type="KEGG" id="qsa:O6P43_011180"/>